<evidence type="ECO:0000313" key="2">
    <source>
        <dbReference type="EMBL" id="KAG2293382.1"/>
    </source>
</evidence>
<proteinExistence type="predicted"/>
<protein>
    <submittedName>
        <fullName evidence="2">Uncharacterized protein</fullName>
    </submittedName>
</protein>
<accession>A0A8X7RSN9</accession>
<keyword evidence="3" id="KW-1185">Reference proteome</keyword>
<feature type="compositionally biased region" description="Polar residues" evidence="1">
    <location>
        <begin position="14"/>
        <end position="25"/>
    </location>
</feature>
<dbReference type="Proteomes" id="UP000886595">
    <property type="component" value="Unassembled WGS sequence"/>
</dbReference>
<gene>
    <name evidence="2" type="ORF">Bca52824_040051</name>
</gene>
<feature type="region of interest" description="Disordered" evidence="1">
    <location>
        <begin position="1"/>
        <end position="31"/>
    </location>
</feature>
<comment type="caution">
    <text evidence="2">The sequence shown here is derived from an EMBL/GenBank/DDBJ whole genome shotgun (WGS) entry which is preliminary data.</text>
</comment>
<evidence type="ECO:0000313" key="3">
    <source>
        <dbReference type="Proteomes" id="UP000886595"/>
    </source>
</evidence>
<evidence type="ECO:0000256" key="1">
    <source>
        <dbReference type="SAM" id="MobiDB-lite"/>
    </source>
</evidence>
<organism evidence="2 3">
    <name type="scientific">Brassica carinata</name>
    <name type="common">Ethiopian mustard</name>
    <name type="synonym">Abyssinian cabbage</name>
    <dbReference type="NCBI Taxonomy" id="52824"/>
    <lineage>
        <taxon>Eukaryota</taxon>
        <taxon>Viridiplantae</taxon>
        <taxon>Streptophyta</taxon>
        <taxon>Embryophyta</taxon>
        <taxon>Tracheophyta</taxon>
        <taxon>Spermatophyta</taxon>
        <taxon>Magnoliopsida</taxon>
        <taxon>eudicotyledons</taxon>
        <taxon>Gunneridae</taxon>
        <taxon>Pentapetalae</taxon>
        <taxon>rosids</taxon>
        <taxon>malvids</taxon>
        <taxon>Brassicales</taxon>
        <taxon>Brassicaceae</taxon>
        <taxon>Brassiceae</taxon>
        <taxon>Brassica</taxon>
    </lineage>
</organism>
<sequence length="155" mass="16837">MLSLNPDSKKPSYIGTSPAQKSETVSKGPGIRITRSSGRWNFILQNFTSSSPIIDTGPTGGSPLPSGSDVASPMAAFLISSISADTPKADPEELIDSQASSLVICRDQTLPPIDDEPEANSYPLFISRNRGCYRRVKPRLGLREEILNRETRESE</sequence>
<name>A0A8X7RSN9_BRACI</name>
<dbReference type="EMBL" id="JAAMPC010000009">
    <property type="protein sequence ID" value="KAG2293382.1"/>
    <property type="molecule type" value="Genomic_DNA"/>
</dbReference>
<reference evidence="2 3" key="1">
    <citation type="submission" date="2020-02" db="EMBL/GenBank/DDBJ databases">
        <authorList>
            <person name="Ma Q."/>
            <person name="Huang Y."/>
            <person name="Song X."/>
            <person name="Pei D."/>
        </authorList>
    </citation>
    <scope>NUCLEOTIDE SEQUENCE [LARGE SCALE GENOMIC DNA]</scope>
    <source>
        <strain evidence="2">Sxm20200214</strain>
        <tissue evidence="2">Leaf</tissue>
    </source>
</reference>
<dbReference type="AlphaFoldDB" id="A0A8X7RSN9"/>